<keyword evidence="1" id="KW-1185">Reference proteome</keyword>
<proteinExistence type="predicted"/>
<evidence type="ECO:0000313" key="2">
    <source>
        <dbReference type="RefSeq" id="XP_009764274.1"/>
    </source>
</evidence>
<gene>
    <name evidence="2" type="primary">LOC104216012</name>
</gene>
<dbReference type="Proteomes" id="UP000189701">
    <property type="component" value="Unplaced"/>
</dbReference>
<dbReference type="AlphaFoldDB" id="A0A1U7VPK0"/>
<name>A0A1U7VPK0_NICSY</name>
<protein>
    <submittedName>
        <fullName evidence="2">Uncharacterized protein LOC104216012 isoform X2</fullName>
    </submittedName>
</protein>
<evidence type="ECO:0000313" key="1">
    <source>
        <dbReference type="Proteomes" id="UP000189701"/>
    </source>
</evidence>
<sequence length="91" mass="10180">MEEKSSCDGVHEFKLLLSCPSGLSPSQLFSMKHTTGFPIPTLFWSSPFSRNGKQESDFHQFTIGRSLGDFVGTNLSPIWERYLVPSEGKLP</sequence>
<organism evidence="1 2">
    <name type="scientific">Nicotiana sylvestris</name>
    <name type="common">Wood tobacco</name>
    <name type="synonym">South American tobacco</name>
    <dbReference type="NCBI Taxonomy" id="4096"/>
    <lineage>
        <taxon>Eukaryota</taxon>
        <taxon>Viridiplantae</taxon>
        <taxon>Streptophyta</taxon>
        <taxon>Embryophyta</taxon>
        <taxon>Tracheophyta</taxon>
        <taxon>Spermatophyta</taxon>
        <taxon>Magnoliopsida</taxon>
        <taxon>eudicotyledons</taxon>
        <taxon>Gunneridae</taxon>
        <taxon>Pentapetalae</taxon>
        <taxon>asterids</taxon>
        <taxon>lamiids</taxon>
        <taxon>Solanales</taxon>
        <taxon>Solanaceae</taxon>
        <taxon>Nicotianoideae</taxon>
        <taxon>Nicotianeae</taxon>
        <taxon>Nicotiana</taxon>
    </lineage>
</organism>
<reference evidence="1" key="1">
    <citation type="journal article" date="2013" name="Genome Biol.">
        <title>Reference genomes and transcriptomes of Nicotiana sylvestris and Nicotiana tomentosiformis.</title>
        <authorList>
            <person name="Sierro N."/>
            <person name="Battey J.N."/>
            <person name="Ouadi S."/>
            <person name="Bovet L."/>
            <person name="Goepfert S."/>
            <person name="Bakaher N."/>
            <person name="Peitsch M.C."/>
            <person name="Ivanov N.V."/>
        </authorList>
    </citation>
    <scope>NUCLEOTIDE SEQUENCE [LARGE SCALE GENOMIC DNA]</scope>
</reference>
<dbReference type="RefSeq" id="XP_009764274.1">
    <property type="nucleotide sequence ID" value="XM_009765972.1"/>
</dbReference>
<accession>A0A1U7VPK0</accession>
<reference evidence="2" key="2">
    <citation type="submission" date="2025-08" db="UniProtKB">
        <authorList>
            <consortium name="RefSeq"/>
        </authorList>
    </citation>
    <scope>IDENTIFICATION</scope>
    <source>
        <tissue evidence="2">Leaf</tissue>
    </source>
</reference>